<dbReference type="EMBL" id="FMUR01000012">
    <property type="protein sequence ID" value="SCY31014.1"/>
    <property type="molecule type" value="Genomic_DNA"/>
</dbReference>
<evidence type="ECO:0000313" key="3">
    <source>
        <dbReference type="Proteomes" id="UP000183047"/>
    </source>
</evidence>
<gene>
    <name evidence="2" type="ORF">SAMN02910451_02110</name>
</gene>
<keyword evidence="1" id="KW-0472">Membrane</keyword>
<keyword evidence="1" id="KW-0812">Transmembrane</keyword>
<feature type="transmembrane region" description="Helical" evidence="1">
    <location>
        <begin position="119"/>
        <end position="143"/>
    </location>
</feature>
<keyword evidence="3" id="KW-1185">Reference proteome</keyword>
<evidence type="ECO:0000256" key="1">
    <source>
        <dbReference type="SAM" id="Phobius"/>
    </source>
</evidence>
<feature type="transmembrane region" description="Helical" evidence="1">
    <location>
        <begin position="7"/>
        <end position="25"/>
    </location>
</feature>
<dbReference type="AlphaFoldDB" id="A0A1G5EVQ7"/>
<evidence type="ECO:0000313" key="2">
    <source>
        <dbReference type="EMBL" id="SCY31014.1"/>
    </source>
</evidence>
<reference evidence="3" key="1">
    <citation type="submission" date="2016-10" db="EMBL/GenBank/DDBJ databases">
        <authorList>
            <person name="Varghese N."/>
            <person name="Submissions S."/>
        </authorList>
    </citation>
    <scope>NUCLEOTIDE SEQUENCE [LARGE SCALE GENOMIC DNA]</scope>
    <source>
        <strain evidence="3">XBD2006</strain>
    </source>
</reference>
<name>A0A1G5EVQ7_9FIRM</name>
<dbReference type="RefSeq" id="WP_074462664.1">
    <property type="nucleotide sequence ID" value="NZ_FMUR01000012.1"/>
</dbReference>
<sequence length="195" mass="22001">MKKKIIVLDGIFIYMILFMLLALFFHKIPPIAWLWENVFGGNIFFPLSVCLLFEMIMAIVTIGATMRCLTSTRKYGREEAISLARIQMIVRVAQIPAFVIIFIAGVIGVLTIFTIGISLALAFFDFISIIVTGICSVGVYSVLAKTGLITDKERIKYSLASFIYFADVATAISCYENFEHEIHNENYDWDGLNKE</sequence>
<feature type="transmembrane region" description="Helical" evidence="1">
    <location>
        <begin position="45"/>
        <end position="69"/>
    </location>
</feature>
<keyword evidence="1" id="KW-1133">Transmembrane helix</keyword>
<proteinExistence type="predicted"/>
<accession>A0A1G5EVQ7</accession>
<feature type="transmembrane region" description="Helical" evidence="1">
    <location>
        <begin position="89"/>
        <end position="113"/>
    </location>
</feature>
<protein>
    <submittedName>
        <fullName evidence="2">Uncharacterized protein</fullName>
    </submittedName>
</protein>
<organism evidence="2 3">
    <name type="scientific">Butyrivibrio hungatei</name>
    <dbReference type="NCBI Taxonomy" id="185008"/>
    <lineage>
        <taxon>Bacteria</taxon>
        <taxon>Bacillati</taxon>
        <taxon>Bacillota</taxon>
        <taxon>Clostridia</taxon>
        <taxon>Lachnospirales</taxon>
        <taxon>Lachnospiraceae</taxon>
        <taxon>Butyrivibrio</taxon>
    </lineage>
</organism>
<dbReference type="Proteomes" id="UP000183047">
    <property type="component" value="Unassembled WGS sequence"/>
</dbReference>